<protein>
    <submittedName>
        <fullName evidence="3">Uncharacterized protein</fullName>
    </submittedName>
</protein>
<evidence type="ECO:0000313" key="3">
    <source>
        <dbReference type="EMBL" id="MEB3074581.1"/>
    </source>
</evidence>
<dbReference type="InterPro" id="IPR056640">
    <property type="entry name" value="DUF7738"/>
</dbReference>
<feature type="domain" description="DUF7738" evidence="2">
    <location>
        <begin position="16"/>
        <end position="127"/>
    </location>
</feature>
<comment type="caution">
    <text evidence="3">The sequence shown here is derived from an EMBL/GenBank/DDBJ whole genome shotgun (WGS) entry which is preliminary data.</text>
</comment>
<organism evidence="3 4">
    <name type="scientific">Capnocytophaga gingivalis</name>
    <dbReference type="NCBI Taxonomy" id="1017"/>
    <lineage>
        <taxon>Bacteria</taxon>
        <taxon>Pseudomonadati</taxon>
        <taxon>Bacteroidota</taxon>
        <taxon>Flavobacteriia</taxon>
        <taxon>Flavobacteriales</taxon>
        <taxon>Flavobacteriaceae</taxon>
        <taxon>Capnocytophaga</taxon>
    </lineage>
</organism>
<accession>A0ABU5Z6L1</accession>
<feature type="domain" description="DUF6892" evidence="1">
    <location>
        <begin position="208"/>
        <end position="344"/>
    </location>
</feature>
<name>A0ABU5Z6L1_9FLAO</name>
<gene>
    <name evidence="3" type="ORF">VJJ08_04585</name>
</gene>
<dbReference type="Pfam" id="PF24880">
    <property type="entry name" value="DUF7738"/>
    <property type="match status" value="1"/>
</dbReference>
<dbReference type="Pfam" id="PF21832">
    <property type="entry name" value="DUF6892"/>
    <property type="match status" value="1"/>
</dbReference>
<proteinExistence type="predicted"/>
<keyword evidence="4" id="KW-1185">Reference proteome</keyword>
<sequence>MNIKKLFNSIIKKQINIDVSDSGLLINNELLLEFSVSRLTETLGKPRITPITDMDSPYSAMYLWDSLGIYAFEKKGGILATLAFRVAEDKDWQRTVTFDYFALRPKRLFTGDFTIAGKSPLSYISKEQSMDSFGLDIALDSWSVSCLYTEKLSNDLEDLSKKAIAGRVAQEAMPFRDYEVSYIPNEVDSSKEKDPSKWAFPLTEEKWVQFKSFNFKLAVVQELMYVQEVLKPKFDVYDFCENYTERDIDPEEYYFEVIPEVKKWFMDLSIPASLAALVTELYFDGGNEIYAQLIPFWDGEDDVFDIETLTEEDICQLPNLKTIDGTAILMSEQVRNLCKSKGISFADESMSQ</sequence>
<evidence type="ECO:0000259" key="2">
    <source>
        <dbReference type="Pfam" id="PF24880"/>
    </source>
</evidence>
<dbReference type="RefSeq" id="WP_323982953.1">
    <property type="nucleotide sequence ID" value="NZ_JAYKBW010000004.1"/>
</dbReference>
<dbReference type="Proteomes" id="UP001311730">
    <property type="component" value="Unassembled WGS sequence"/>
</dbReference>
<dbReference type="EMBL" id="JAYKBW010000004">
    <property type="protein sequence ID" value="MEB3074581.1"/>
    <property type="molecule type" value="Genomic_DNA"/>
</dbReference>
<reference evidence="3 4" key="1">
    <citation type="submission" date="2023-12" db="EMBL/GenBank/DDBJ databases">
        <title>Genomic sequences of Capnocytophaga and Parvimonas strains.</title>
        <authorList>
            <person name="Watt R.M."/>
            <person name="Wang M."/>
            <person name="Yang T."/>
            <person name="Tong W.M."/>
        </authorList>
    </citation>
    <scope>NUCLEOTIDE SEQUENCE [LARGE SCALE GENOMIC DNA]</scope>
    <source>
        <strain evidence="3 4">CCUG 13096</strain>
    </source>
</reference>
<evidence type="ECO:0000259" key="1">
    <source>
        <dbReference type="Pfam" id="PF21832"/>
    </source>
</evidence>
<dbReference type="InterPro" id="IPR054187">
    <property type="entry name" value="DUF6892"/>
</dbReference>
<evidence type="ECO:0000313" key="4">
    <source>
        <dbReference type="Proteomes" id="UP001311730"/>
    </source>
</evidence>